<feature type="transmembrane region" description="Helical" evidence="6">
    <location>
        <begin position="134"/>
        <end position="157"/>
    </location>
</feature>
<dbReference type="PANTHER" id="PTHR23504">
    <property type="entry name" value="MAJOR FACILITATOR SUPERFAMILY DOMAIN-CONTAINING PROTEIN 10"/>
    <property type="match status" value="1"/>
</dbReference>
<dbReference type="STRING" id="7266.A0A3B0JMY3"/>
<proteinExistence type="predicted"/>
<dbReference type="InterPro" id="IPR001958">
    <property type="entry name" value="Tet-R_TetA/multi-R_MdtG-like"/>
</dbReference>
<dbReference type="Gene3D" id="1.20.1250.20">
    <property type="entry name" value="MFS general substrate transporter like domains"/>
    <property type="match status" value="1"/>
</dbReference>
<dbReference type="GO" id="GO:0016020">
    <property type="term" value="C:membrane"/>
    <property type="evidence" value="ECO:0007669"/>
    <property type="project" value="UniProtKB-SubCell"/>
</dbReference>
<feature type="transmembrane region" description="Helical" evidence="6">
    <location>
        <begin position="85"/>
        <end position="105"/>
    </location>
</feature>
<accession>A0A3B0JMY3</accession>
<keyword evidence="5 6" id="KW-0472">Membrane</keyword>
<feature type="transmembrane region" description="Helical" evidence="6">
    <location>
        <begin position="197"/>
        <end position="219"/>
    </location>
</feature>
<feature type="transmembrane region" description="Helical" evidence="6">
    <location>
        <begin position="287"/>
        <end position="309"/>
    </location>
</feature>
<evidence type="ECO:0000256" key="5">
    <source>
        <dbReference type="ARBA" id="ARBA00023136"/>
    </source>
</evidence>
<gene>
    <name evidence="8" type="ORF">DGUA_6G007439</name>
</gene>
<sequence length="463" mass="50022">MTKGFIAFLLTFFSLVGNCRWLVMFRSNWKKRLLSVMPQSGFGQPSVSHALIVTFLHYFSWGLLTVPSMVKLSEKFAERAFLMDGLIYGIRGTLAFIVAPLMGAVSDIWGRKPLMLMAVVATYSPIPMLIIKDWWFFITITISGVCGTVYSTVLAYVADVTAQEERSKAFGLVAATCAAAMVLSPALGSLLMDKYGLPVVVSLAAAIGLINILFIWAAVPESLEHDHATDTAYAGAHPFVVLRELRKDKTLLLICLIVFLSTWPEAGEESSVPLYLTLNMGFGNVEVSVLVGLVAVLGIMANVTLGLVMNLLGARGAIITGLVLEICQLLLYGFGRHKWMMWMAGIMAATGTITESSCCVFSSMRTHPQNQGAVQGLISGMMDLSEGLGPAIFGILFYVCNLDTNGPHKSQIGLPFVAGAISVLLALILAKLIVEDVDKQKVYKSNGIDDEMKPLSGGNSIIC</sequence>
<feature type="transmembrane region" description="Helical" evidence="6">
    <location>
        <begin position="169"/>
        <end position="191"/>
    </location>
</feature>
<evidence type="ECO:0000256" key="6">
    <source>
        <dbReference type="SAM" id="Phobius"/>
    </source>
</evidence>
<dbReference type="InterPro" id="IPR036259">
    <property type="entry name" value="MFS_trans_sf"/>
</dbReference>
<dbReference type="PRINTS" id="PR01035">
    <property type="entry name" value="TCRTETA"/>
</dbReference>
<evidence type="ECO:0000256" key="2">
    <source>
        <dbReference type="ARBA" id="ARBA00022448"/>
    </source>
</evidence>
<dbReference type="Pfam" id="PF07690">
    <property type="entry name" value="MFS_1"/>
    <property type="match status" value="1"/>
</dbReference>
<dbReference type="PROSITE" id="PS00216">
    <property type="entry name" value="SUGAR_TRANSPORT_1"/>
    <property type="match status" value="1"/>
</dbReference>
<dbReference type="GO" id="GO:0022857">
    <property type="term" value="F:transmembrane transporter activity"/>
    <property type="evidence" value="ECO:0007669"/>
    <property type="project" value="InterPro"/>
</dbReference>
<dbReference type="SUPFAM" id="SSF103473">
    <property type="entry name" value="MFS general substrate transporter"/>
    <property type="match status" value="1"/>
</dbReference>
<organism evidence="8 9">
    <name type="scientific">Drosophila guanche</name>
    <name type="common">Fruit fly</name>
    <dbReference type="NCBI Taxonomy" id="7266"/>
    <lineage>
        <taxon>Eukaryota</taxon>
        <taxon>Metazoa</taxon>
        <taxon>Ecdysozoa</taxon>
        <taxon>Arthropoda</taxon>
        <taxon>Hexapoda</taxon>
        <taxon>Insecta</taxon>
        <taxon>Pterygota</taxon>
        <taxon>Neoptera</taxon>
        <taxon>Endopterygota</taxon>
        <taxon>Diptera</taxon>
        <taxon>Brachycera</taxon>
        <taxon>Muscomorpha</taxon>
        <taxon>Ephydroidea</taxon>
        <taxon>Drosophilidae</taxon>
        <taxon>Drosophila</taxon>
        <taxon>Sophophora</taxon>
    </lineage>
</organism>
<feature type="transmembrane region" description="Helical" evidence="6">
    <location>
        <begin position="340"/>
        <end position="364"/>
    </location>
</feature>
<dbReference type="InterPro" id="IPR020846">
    <property type="entry name" value="MFS_dom"/>
</dbReference>
<feature type="domain" description="Major facilitator superfamily (MFS) profile" evidence="7">
    <location>
        <begin position="46"/>
        <end position="438"/>
    </location>
</feature>
<dbReference type="InterPro" id="IPR011701">
    <property type="entry name" value="MFS"/>
</dbReference>
<evidence type="ECO:0000259" key="7">
    <source>
        <dbReference type="PROSITE" id="PS50850"/>
    </source>
</evidence>
<feature type="transmembrane region" description="Helical" evidence="6">
    <location>
        <begin position="43"/>
        <end position="64"/>
    </location>
</feature>
<comment type="subcellular location">
    <subcellularLocation>
        <location evidence="1">Membrane</location>
        <topology evidence="1">Multi-pass membrane protein</topology>
    </subcellularLocation>
</comment>
<keyword evidence="3 6" id="KW-0812">Transmembrane</keyword>
<dbReference type="PROSITE" id="PS50850">
    <property type="entry name" value="MFS"/>
    <property type="match status" value="1"/>
</dbReference>
<reference evidence="9" key="1">
    <citation type="submission" date="2018-01" db="EMBL/GenBank/DDBJ databases">
        <authorList>
            <person name="Alioto T."/>
            <person name="Alioto T."/>
        </authorList>
    </citation>
    <scope>NUCLEOTIDE SEQUENCE [LARGE SCALE GENOMIC DNA]</scope>
</reference>
<feature type="transmembrane region" description="Helical" evidence="6">
    <location>
        <begin position="376"/>
        <end position="399"/>
    </location>
</feature>
<evidence type="ECO:0000313" key="8">
    <source>
        <dbReference type="EMBL" id="SPP76840.1"/>
    </source>
</evidence>
<dbReference type="Proteomes" id="UP000268350">
    <property type="component" value="Unassembled WGS sequence"/>
</dbReference>
<feature type="transmembrane region" description="Helical" evidence="6">
    <location>
        <begin position="250"/>
        <end position="267"/>
    </location>
</feature>
<name>A0A3B0JMY3_DROGU</name>
<dbReference type="PANTHER" id="PTHR23504:SF1">
    <property type="entry name" value="GH21943P-RELATED"/>
    <property type="match status" value="1"/>
</dbReference>
<dbReference type="AlphaFoldDB" id="A0A3B0JMY3"/>
<evidence type="ECO:0000256" key="4">
    <source>
        <dbReference type="ARBA" id="ARBA00022989"/>
    </source>
</evidence>
<dbReference type="OrthoDB" id="419616at2759"/>
<protein>
    <submittedName>
        <fullName evidence="8">Blast:Hippocampus abundant transcript 1 protein</fullName>
    </submittedName>
</protein>
<feature type="transmembrane region" description="Helical" evidence="6">
    <location>
        <begin position="411"/>
        <end position="434"/>
    </location>
</feature>
<dbReference type="OMA" id="CIAITSM"/>
<feature type="transmembrane region" description="Helical" evidence="6">
    <location>
        <begin position="316"/>
        <end position="334"/>
    </location>
</feature>
<dbReference type="EMBL" id="OUUW01000002">
    <property type="protein sequence ID" value="SPP76840.1"/>
    <property type="molecule type" value="Genomic_DNA"/>
</dbReference>
<evidence type="ECO:0000313" key="9">
    <source>
        <dbReference type="Proteomes" id="UP000268350"/>
    </source>
</evidence>
<keyword evidence="2" id="KW-0813">Transport</keyword>
<dbReference type="InterPro" id="IPR005829">
    <property type="entry name" value="Sugar_transporter_CS"/>
</dbReference>
<evidence type="ECO:0000256" key="1">
    <source>
        <dbReference type="ARBA" id="ARBA00004141"/>
    </source>
</evidence>
<keyword evidence="4 6" id="KW-1133">Transmembrane helix</keyword>
<evidence type="ECO:0000256" key="3">
    <source>
        <dbReference type="ARBA" id="ARBA00022692"/>
    </source>
</evidence>
<keyword evidence="9" id="KW-1185">Reference proteome</keyword>